<evidence type="ECO:0000256" key="11">
    <source>
        <dbReference type="PIRSR" id="PIRSR602401-1"/>
    </source>
</evidence>
<evidence type="ECO:0000256" key="10">
    <source>
        <dbReference type="ARBA" id="ARBA00023136"/>
    </source>
</evidence>
<evidence type="ECO:0000256" key="8">
    <source>
        <dbReference type="ARBA" id="ARBA00023004"/>
    </source>
</evidence>
<keyword evidence="7 12" id="KW-0560">Oxidoreductase</keyword>
<comment type="caution">
    <text evidence="14">The sequence shown here is derived from an EMBL/GenBank/DDBJ whole genome shotgun (WGS) entry which is preliminary data.</text>
</comment>
<comment type="subcellular location">
    <subcellularLocation>
        <location evidence="1">Membrane</location>
        <topology evidence="1">Single-pass membrane protein</topology>
    </subcellularLocation>
</comment>
<evidence type="ECO:0000256" key="6">
    <source>
        <dbReference type="ARBA" id="ARBA00022989"/>
    </source>
</evidence>
<evidence type="ECO:0000256" key="12">
    <source>
        <dbReference type="RuleBase" id="RU000461"/>
    </source>
</evidence>
<evidence type="ECO:0000313" key="14">
    <source>
        <dbReference type="EMBL" id="CAI0474445.1"/>
    </source>
</evidence>
<dbReference type="PANTHER" id="PTHR24282">
    <property type="entry name" value="CYTOCHROME P450 FAMILY MEMBER"/>
    <property type="match status" value="1"/>
</dbReference>
<evidence type="ECO:0000313" key="15">
    <source>
        <dbReference type="Proteomes" id="UP001154282"/>
    </source>
</evidence>
<feature type="binding site" description="axial binding residue" evidence="11">
    <location>
        <position position="494"/>
    </location>
    <ligand>
        <name>heme</name>
        <dbReference type="ChEBI" id="CHEBI:30413"/>
    </ligand>
    <ligandPart>
        <name>Fe</name>
        <dbReference type="ChEBI" id="CHEBI:18248"/>
    </ligandPart>
</feature>
<dbReference type="PROSITE" id="PS00086">
    <property type="entry name" value="CYTOCHROME_P450"/>
    <property type="match status" value="1"/>
</dbReference>
<keyword evidence="5 11" id="KW-0479">Metal-binding</keyword>
<protein>
    <recommendedName>
        <fullName evidence="16">Cytochrome P450</fullName>
    </recommendedName>
</protein>
<dbReference type="Proteomes" id="UP001154282">
    <property type="component" value="Unassembled WGS sequence"/>
</dbReference>
<keyword evidence="15" id="KW-1185">Reference proteome</keyword>
<keyword evidence="9 12" id="KW-0503">Monooxygenase</keyword>
<dbReference type="GO" id="GO:0016020">
    <property type="term" value="C:membrane"/>
    <property type="evidence" value="ECO:0007669"/>
    <property type="project" value="UniProtKB-SubCell"/>
</dbReference>
<evidence type="ECO:0008006" key="16">
    <source>
        <dbReference type="Google" id="ProtNLM"/>
    </source>
</evidence>
<gene>
    <name evidence="14" type="ORF">LITE_LOCUS40044</name>
</gene>
<keyword evidence="10 13" id="KW-0472">Membrane</keyword>
<organism evidence="14 15">
    <name type="scientific">Linum tenue</name>
    <dbReference type="NCBI Taxonomy" id="586396"/>
    <lineage>
        <taxon>Eukaryota</taxon>
        <taxon>Viridiplantae</taxon>
        <taxon>Streptophyta</taxon>
        <taxon>Embryophyta</taxon>
        <taxon>Tracheophyta</taxon>
        <taxon>Spermatophyta</taxon>
        <taxon>Magnoliopsida</taxon>
        <taxon>eudicotyledons</taxon>
        <taxon>Gunneridae</taxon>
        <taxon>Pentapetalae</taxon>
        <taxon>rosids</taxon>
        <taxon>fabids</taxon>
        <taxon>Malpighiales</taxon>
        <taxon>Linaceae</taxon>
        <taxon>Linum</taxon>
    </lineage>
</organism>
<dbReference type="PANTHER" id="PTHR24282:SF135">
    <property type="entry name" value="CYTOCHROME P450 709B2"/>
    <property type="match status" value="1"/>
</dbReference>
<comment type="cofactor">
    <cofactor evidence="11">
        <name>heme</name>
        <dbReference type="ChEBI" id="CHEBI:30413"/>
    </cofactor>
</comment>
<sequence length="546" mass="61876">MKPQNPTHLAIVSVTETAYKRRRRKKTLFQMWYMQDGSGGVLVVAIAAIVAAKLLQLLWALFWRPYALTKNFRNQGIRGPPRHFYHGSLREVKELTRNAAKLVLDNSSNDITPRINPHYDKWFPEYGETLVYWHGLLPRITITDPELVKQILSNKFGFYVKPMFRPVTVIAKGLVLLHGPQWATRRRLLNPAFSMEKLKPMMHKIGSCTLEMVSEWGNRAREGGGCAKVEANAEFQRLTADIISHTAFGSSYLQGKEAFQALRQLQLLSAAKIADVFIPGSQYVPTPSNMEIWKLDRTLKNSLMNIIQGKVAASKSSDVGYGDDLLGMMIEASETTKGAKMNMNEIMDECRTFYFAGHETTSNLLTWAIFLLTMHQEWQHKLRDEVLRECGMEIPDADSLSKLKLVNMVLLETLRLYSPAIEMMRMAPQDMKLGKLQIPKGTILSIPVLKIHRSKELWGDDANEFKPMRFVNGVSMAATHPNAFLPFGMGPRVCIGQNFAMMEAKSVLALLLQRFSFTLSPDYKHTPTNNLTLQPQYGLPVFVNPV</sequence>
<dbReference type="GO" id="GO:0005506">
    <property type="term" value="F:iron ion binding"/>
    <property type="evidence" value="ECO:0007669"/>
    <property type="project" value="InterPro"/>
</dbReference>
<dbReference type="PRINTS" id="PR00385">
    <property type="entry name" value="P450"/>
</dbReference>
<dbReference type="AlphaFoldDB" id="A0AAV0PU02"/>
<keyword evidence="3 11" id="KW-0349">Heme</keyword>
<proteinExistence type="inferred from homology"/>
<dbReference type="PRINTS" id="PR00463">
    <property type="entry name" value="EP450I"/>
</dbReference>
<dbReference type="Pfam" id="PF00067">
    <property type="entry name" value="p450"/>
    <property type="match status" value="1"/>
</dbReference>
<dbReference type="GO" id="GO:0016705">
    <property type="term" value="F:oxidoreductase activity, acting on paired donors, with incorporation or reduction of molecular oxygen"/>
    <property type="evidence" value="ECO:0007669"/>
    <property type="project" value="InterPro"/>
</dbReference>
<evidence type="ECO:0000256" key="4">
    <source>
        <dbReference type="ARBA" id="ARBA00022692"/>
    </source>
</evidence>
<evidence type="ECO:0000256" key="2">
    <source>
        <dbReference type="ARBA" id="ARBA00010617"/>
    </source>
</evidence>
<dbReference type="GO" id="GO:0020037">
    <property type="term" value="F:heme binding"/>
    <property type="evidence" value="ECO:0007669"/>
    <property type="project" value="InterPro"/>
</dbReference>
<dbReference type="GO" id="GO:0004497">
    <property type="term" value="F:monooxygenase activity"/>
    <property type="evidence" value="ECO:0007669"/>
    <property type="project" value="UniProtKB-KW"/>
</dbReference>
<evidence type="ECO:0000256" key="3">
    <source>
        <dbReference type="ARBA" id="ARBA00022617"/>
    </source>
</evidence>
<accession>A0AAV0PU02</accession>
<dbReference type="InterPro" id="IPR050665">
    <property type="entry name" value="Cytochrome_P450_Monooxygen"/>
</dbReference>
<dbReference type="InterPro" id="IPR001128">
    <property type="entry name" value="Cyt_P450"/>
</dbReference>
<dbReference type="InterPro" id="IPR036396">
    <property type="entry name" value="Cyt_P450_sf"/>
</dbReference>
<dbReference type="EMBL" id="CAMGYJ010000009">
    <property type="protein sequence ID" value="CAI0474445.1"/>
    <property type="molecule type" value="Genomic_DNA"/>
</dbReference>
<dbReference type="InterPro" id="IPR017972">
    <property type="entry name" value="Cyt_P450_CS"/>
</dbReference>
<evidence type="ECO:0000256" key="13">
    <source>
        <dbReference type="SAM" id="Phobius"/>
    </source>
</evidence>
<evidence type="ECO:0000256" key="5">
    <source>
        <dbReference type="ARBA" id="ARBA00022723"/>
    </source>
</evidence>
<evidence type="ECO:0000256" key="1">
    <source>
        <dbReference type="ARBA" id="ARBA00004167"/>
    </source>
</evidence>
<keyword evidence="6 13" id="KW-1133">Transmembrane helix</keyword>
<keyword evidence="4 13" id="KW-0812">Transmembrane</keyword>
<reference evidence="14" key="1">
    <citation type="submission" date="2022-08" db="EMBL/GenBank/DDBJ databases">
        <authorList>
            <person name="Gutierrez-Valencia J."/>
        </authorList>
    </citation>
    <scope>NUCLEOTIDE SEQUENCE</scope>
</reference>
<evidence type="ECO:0000256" key="7">
    <source>
        <dbReference type="ARBA" id="ARBA00023002"/>
    </source>
</evidence>
<dbReference type="InterPro" id="IPR002401">
    <property type="entry name" value="Cyt_P450_E_grp-I"/>
</dbReference>
<dbReference type="Gene3D" id="1.10.630.10">
    <property type="entry name" value="Cytochrome P450"/>
    <property type="match status" value="1"/>
</dbReference>
<keyword evidence="8 11" id="KW-0408">Iron</keyword>
<feature type="transmembrane region" description="Helical" evidence="13">
    <location>
        <begin position="41"/>
        <end position="63"/>
    </location>
</feature>
<name>A0AAV0PU02_9ROSI</name>
<evidence type="ECO:0000256" key="9">
    <source>
        <dbReference type="ARBA" id="ARBA00023033"/>
    </source>
</evidence>
<dbReference type="SUPFAM" id="SSF48264">
    <property type="entry name" value="Cytochrome P450"/>
    <property type="match status" value="1"/>
</dbReference>
<comment type="similarity">
    <text evidence="2 12">Belongs to the cytochrome P450 family.</text>
</comment>